<dbReference type="PANTHER" id="PTHR30157">
    <property type="entry name" value="FERRIC REDUCTASE, NADPH-DEPENDENT"/>
    <property type="match status" value="1"/>
</dbReference>
<dbReference type="InterPro" id="IPR029063">
    <property type="entry name" value="SAM-dependent_MTases_sf"/>
</dbReference>
<dbReference type="Proteomes" id="UP001494902">
    <property type="component" value="Unassembled WGS sequence"/>
</dbReference>
<feature type="domain" description="FAD-binding FR-type" evidence="1">
    <location>
        <begin position="11"/>
        <end position="144"/>
    </location>
</feature>
<sequence length="577" mass="62264">MAHHDLFSHPLVLRRARVDRVTDVTPRMRRVTLTGDQLGLFHDGEHLHPPLATPAFDDHVKLVFASDGDVAAALPVQRARSIDWPVSETRRGRDYTLRRWDEVRGELDLDFLRHGDGPAAAWAERARPGDELWFAGPKSSLIVPRDVDWVLLAGDETALPAIGRYLDERPLPVPARIVITVASDDARQDLRLGPGDRIDWVCTDRPEDLEQAVRGVEWLPGRPFVWVAGECRSLLPLRSWLRRDRGVPASHTSITGYWHASGTRVPAVRTLLDPMPWLAARALDQLGVLELLDGEATDHDTLAERAGVAVADLRTLTGYLDHAGVLDDGPDGVRTNRATEELLGSDNLREDLLGDGLPGRTLRAAIDLAAAMRTGSSGWRRVFGPGLGAAVAGEIGLYGDRMQDAGSFAYVAAGLTGIPAWGGDVVLRGPGAPSLARAALARPGGPGAGLQICTAGSPGELLADAARSLGLEAAAEPGPCDLLVSTLELEHRDDGEVVDLLWDLHRASSRVVVVDAVTRTGPAGLAHRRQHDLRQLVTTGTGSRDATRYAQLARRAGWEVGATTALGWDYVALDLIR</sequence>
<gene>
    <name evidence="2" type="ORF">WIS52_07530</name>
</gene>
<name>A0ABV1K748_9PSEU</name>
<organism evidence="2 3">
    <name type="scientific">Pseudonocardia nematodicida</name>
    <dbReference type="NCBI Taxonomy" id="1206997"/>
    <lineage>
        <taxon>Bacteria</taxon>
        <taxon>Bacillati</taxon>
        <taxon>Actinomycetota</taxon>
        <taxon>Actinomycetes</taxon>
        <taxon>Pseudonocardiales</taxon>
        <taxon>Pseudonocardiaceae</taxon>
        <taxon>Pseudonocardia</taxon>
    </lineage>
</organism>
<dbReference type="Gene3D" id="2.40.30.10">
    <property type="entry name" value="Translation factors"/>
    <property type="match status" value="1"/>
</dbReference>
<evidence type="ECO:0000313" key="3">
    <source>
        <dbReference type="Proteomes" id="UP001494902"/>
    </source>
</evidence>
<dbReference type="Gene3D" id="3.40.50.80">
    <property type="entry name" value="Nucleotide-binding domain of ferredoxin-NADP reductase (FNR) module"/>
    <property type="match status" value="1"/>
</dbReference>
<comment type="caution">
    <text evidence="2">The sequence shown here is derived from an EMBL/GenBank/DDBJ whole genome shotgun (WGS) entry which is preliminary data.</text>
</comment>
<dbReference type="InterPro" id="IPR017927">
    <property type="entry name" value="FAD-bd_FR_type"/>
</dbReference>
<dbReference type="Pfam" id="PF04954">
    <property type="entry name" value="SIP"/>
    <property type="match status" value="1"/>
</dbReference>
<dbReference type="CDD" id="cd06193">
    <property type="entry name" value="siderophore_interacting"/>
    <property type="match status" value="1"/>
</dbReference>
<keyword evidence="3" id="KW-1185">Reference proteome</keyword>
<reference evidence="2 3" key="1">
    <citation type="submission" date="2024-03" db="EMBL/GenBank/DDBJ databases">
        <title>Draft genome sequence of Pseudonocardia nematodicida JCM 31783.</title>
        <authorList>
            <person name="Butdee W."/>
            <person name="Duangmal K."/>
        </authorList>
    </citation>
    <scope>NUCLEOTIDE SEQUENCE [LARGE SCALE GENOMIC DNA]</scope>
    <source>
        <strain evidence="2 3">JCM 31783</strain>
    </source>
</reference>
<dbReference type="InterPro" id="IPR039374">
    <property type="entry name" value="SIP_fam"/>
</dbReference>
<evidence type="ECO:0000259" key="1">
    <source>
        <dbReference type="PROSITE" id="PS51384"/>
    </source>
</evidence>
<evidence type="ECO:0000313" key="2">
    <source>
        <dbReference type="EMBL" id="MEQ3550317.1"/>
    </source>
</evidence>
<dbReference type="PANTHER" id="PTHR30157:SF0">
    <property type="entry name" value="NADPH-DEPENDENT FERRIC-CHELATE REDUCTASE"/>
    <property type="match status" value="1"/>
</dbReference>
<dbReference type="InterPro" id="IPR007037">
    <property type="entry name" value="SIP_rossman_dom"/>
</dbReference>
<dbReference type="RefSeq" id="WP_349297415.1">
    <property type="nucleotide sequence ID" value="NZ_JBEDNQ010000003.1"/>
</dbReference>
<protein>
    <submittedName>
        <fullName evidence="2">Siderophore-interacting protein</fullName>
    </submittedName>
</protein>
<proteinExistence type="predicted"/>
<accession>A0ABV1K748</accession>
<dbReference type="EMBL" id="JBEDNQ010000003">
    <property type="protein sequence ID" value="MEQ3550317.1"/>
    <property type="molecule type" value="Genomic_DNA"/>
</dbReference>
<dbReference type="InterPro" id="IPR013113">
    <property type="entry name" value="SIP_FAD-bd"/>
</dbReference>
<dbReference type="PROSITE" id="PS51384">
    <property type="entry name" value="FAD_FR"/>
    <property type="match status" value="1"/>
</dbReference>
<dbReference type="Gene3D" id="3.40.50.150">
    <property type="entry name" value="Vaccinia Virus protein VP39"/>
    <property type="match status" value="1"/>
</dbReference>
<dbReference type="SUPFAM" id="SSF63380">
    <property type="entry name" value="Riboflavin synthase domain-like"/>
    <property type="match status" value="1"/>
</dbReference>
<dbReference type="InterPro" id="IPR017938">
    <property type="entry name" value="Riboflavin_synthase-like_b-brl"/>
</dbReference>
<dbReference type="InterPro" id="IPR039261">
    <property type="entry name" value="FNR_nucleotide-bd"/>
</dbReference>
<dbReference type="Pfam" id="PF08021">
    <property type="entry name" value="FAD_binding_9"/>
    <property type="match status" value="1"/>
</dbReference>